<evidence type="ECO:0000259" key="7">
    <source>
        <dbReference type="PROSITE" id="PS50923"/>
    </source>
</evidence>
<comment type="caution">
    <text evidence="6">Lacks conserved residue(s) required for the propagation of feature annotation.</text>
</comment>
<proteinExistence type="inferred from homology"/>
<dbReference type="SUPFAM" id="SSF55486">
    <property type="entry name" value="Metalloproteases ('zincins'), catalytic domain"/>
    <property type="match status" value="1"/>
</dbReference>
<comment type="caution">
    <text evidence="8">The sequence shown here is derived from an EMBL/GenBank/DDBJ whole genome shotgun (WGS) entry which is preliminary data.</text>
</comment>
<dbReference type="Gene3D" id="2.60.120.200">
    <property type="match status" value="1"/>
</dbReference>
<evidence type="ECO:0000256" key="5">
    <source>
        <dbReference type="ARBA" id="ARBA00023180"/>
    </source>
</evidence>
<keyword evidence="5" id="KW-0325">Glycoprotein</keyword>
<dbReference type="GO" id="GO:0004222">
    <property type="term" value="F:metalloendopeptidase activity"/>
    <property type="evidence" value="ECO:0007669"/>
    <property type="project" value="TreeGrafter"/>
</dbReference>
<feature type="domain" description="Sushi" evidence="7">
    <location>
        <begin position="1420"/>
        <end position="1476"/>
    </location>
</feature>
<dbReference type="SMART" id="SM00032">
    <property type="entry name" value="CCP"/>
    <property type="match status" value="4"/>
</dbReference>
<dbReference type="SUPFAM" id="SSF49899">
    <property type="entry name" value="Concanavalin A-like lectins/glucanases"/>
    <property type="match status" value="1"/>
</dbReference>
<dbReference type="SUPFAM" id="SSF57535">
    <property type="entry name" value="Complement control module/SCR domain"/>
    <property type="match status" value="3"/>
</dbReference>
<dbReference type="PANTHER" id="PTHR46130">
    <property type="entry name" value="LAMGL DOMAIN-CONTAINING PROTEIN"/>
    <property type="match status" value="1"/>
</dbReference>
<dbReference type="SMART" id="SM00560">
    <property type="entry name" value="LamGL"/>
    <property type="match status" value="1"/>
</dbReference>
<keyword evidence="4 6" id="KW-1015">Disulfide bond</keyword>
<dbReference type="Pfam" id="PF00066">
    <property type="entry name" value="Notch"/>
    <property type="match status" value="1"/>
</dbReference>
<name>A0A9Q1C7D8_HOLLE</name>
<comment type="similarity">
    <text evidence="1">Belongs to the peptidase M43B family.</text>
</comment>
<evidence type="ECO:0000256" key="1">
    <source>
        <dbReference type="ARBA" id="ARBA00008721"/>
    </source>
</evidence>
<dbReference type="OrthoDB" id="536211at2759"/>
<gene>
    <name evidence="8" type="ORF">HOLleu_17340</name>
</gene>
<dbReference type="GO" id="GO:0006508">
    <property type="term" value="P:proteolysis"/>
    <property type="evidence" value="ECO:0007669"/>
    <property type="project" value="TreeGrafter"/>
</dbReference>
<dbReference type="InterPro" id="IPR008754">
    <property type="entry name" value="Peptidase_M43"/>
</dbReference>
<keyword evidence="6" id="KW-0768">Sushi</keyword>
<dbReference type="Pfam" id="PF25900">
    <property type="entry name" value="PAPPA"/>
    <property type="match status" value="1"/>
</dbReference>
<dbReference type="InterPro" id="IPR035976">
    <property type="entry name" value="Sushi/SCR/CCP_sf"/>
</dbReference>
<dbReference type="InterPro" id="IPR011936">
    <property type="entry name" value="Myxo_disulph_rpt"/>
</dbReference>
<dbReference type="Pfam" id="PF00084">
    <property type="entry name" value="Sushi"/>
    <property type="match status" value="1"/>
</dbReference>
<dbReference type="InterPro" id="IPR000800">
    <property type="entry name" value="Notch_dom"/>
</dbReference>
<dbReference type="EMBL" id="JAIZAY010000007">
    <property type="protein sequence ID" value="KAJ8039578.1"/>
    <property type="molecule type" value="Genomic_DNA"/>
</dbReference>
<feature type="disulfide bond" evidence="6">
    <location>
        <begin position="1261"/>
        <end position="1288"/>
    </location>
</feature>
<dbReference type="CDD" id="cd00033">
    <property type="entry name" value="CCP"/>
    <property type="match status" value="3"/>
</dbReference>
<dbReference type="Gene3D" id="3.30.300.320">
    <property type="match status" value="1"/>
</dbReference>
<dbReference type="InterPro" id="IPR024079">
    <property type="entry name" value="MetalloPept_cat_dom_sf"/>
</dbReference>
<reference evidence="8" key="1">
    <citation type="submission" date="2021-10" db="EMBL/GenBank/DDBJ databases">
        <title>Tropical sea cucumber genome reveals ecological adaptation and Cuvierian tubules defense mechanism.</title>
        <authorList>
            <person name="Chen T."/>
        </authorList>
    </citation>
    <scope>NUCLEOTIDE SEQUENCE</scope>
    <source>
        <strain evidence="8">Nanhai2018</strain>
        <tissue evidence="8">Muscle</tissue>
    </source>
</reference>
<feature type="domain" description="Sushi" evidence="7">
    <location>
        <begin position="1231"/>
        <end position="1290"/>
    </location>
</feature>
<dbReference type="InterPro" id="IPR006558">
    <property type="entry name" value="LamG-like"/>
</dbReference>
<evidence type="ECO:0000256" key="4">
    <source>
        <dbReference type="ARBA" id="ARBA00023157"/>
    </source>
</evidence>
<dbReference type="InterPro" id="IPR013320">
    <property type="entry name" value="ConA-like_dom_sf"/>
</dbReference>
<dbReference type="InterPro" id="IPR043543">
    <property type="entry name" value="PAPPA/PAPPA2"/>
</dbReference>
<protein>
    <submittedName>
        <fullName evidence="8">Pappalysin-1</fullName>
    </submittedName>
</protein>
<dbReference type="GO" id="GO:0005615">
    <property type="term" value="C:extracellular space"/>
    <property type="evidence" value="ECO:0007669"/>
    <property type="project" value="TreeGrafter"/>
</dbReference>
<evidence type="ECO:0000256" key="6">
    <source>
        <dbReference type="PROSITE-ProRule" id="PRU00302"/>
    </source>
</evidence>
<organism evidence="8 9">
    <name type="scientific">Holothuria leucospilota</name>
    <name type="common">Black long sea cucumber</name>
    <name type="synonym">Mertensiothuria leucospilota</name>
    <dbReference type="NCBI Taxonomy" id="206669"/>
    <lineage>
        <taxon>Eukaryota</taxon>
        <taxon>Metazoa</taxon>
        <taxon>Echinodermata</taxon>
        <taxon>Eleutherozoa</taxon>
        <taxon>Echinozoa</taxon>
        <taxon>Holothuroidea</taxon>
        <taxon>Aspidochirotacea</taxon>
        <taxon>Aspidochirotida</taxon>
        <taxon>Holothuriidae</taxon>
        <taxon>Holothuria</taxon>
    </lineage>
</organism>
<accession>A0A9Q1C7D8</accession>
<dbReference type="Proteomes" id="UP001152320">
    <property type="component" value="Chromosome 7"/>
</dbReference>
<dbReference type="Pfam" id="PF05572">
    <property type="entry name" value="Peptidase_M43"/>
    <property type="match status" value="1"/>
</dbReference>
<dbReference type="Pfam" id="PF13385">
    <property type="entry name" value="Laminin_G_3"/>
    <property type="match status" value="1"/>
</dbReference>
<dbReference type="NCBIfam" id="TIGR02232">
    <property type="entry name" value="myxo_disulf_rpt"/>
    <property type="match status" value="1"/>
</dbReference>
<dbReference type="SMART" id="SM00004">
    <property type="entry name" value="NL"/>
    <property type="match status" value="2"/>
</dbReference>
<evidence type="ECO:0000256" key="2">
    <source>
        <dbReference type="ARBA" id="ARBA00022729"/>
    </source>
</evidence>
<dbReference type="PANTHER" id="PTHR46130:SF3">
    <property type="entry name" value="CHROMOSOME UNDETERMINED SCAFFOLD_33, WHOLE GENOME SHOTGUN SEQUENCE"/>
    <property type="match status" value="1"/>
</dbReference>
<sequence length="1554" mass="176687">MGILPDPPLILKARLILLFFLAMFCEYRVNSSYLDGSFPSASSIHPSQFYKGTVAENAGEKYNFKKCLTSSKRHYVNVERNPFDRLEKKSRKRRRRNVLPRKPEQEDGITNAAYFDLDTDLLYYRNLLDDERFLPSGKFSFEIWVKPEGGQAPDAVIAELSDKCKDAGEWGWAVGISALNLREGSDARYFFRIKTDRSIQPTVIRAQHTYRENRWVHIIVTYDGYYQRMYINGALVAKGKGQRGPIFSPVTMACKQFTIGGSAIDVSSQFRGTIHKLALSSMVSSHEQVKLAFRREIDFALMENTTIYEDFADLNEWEVFGKNQPFLNTITIPSEFDDLKIDVPPCGMTVCDNVDLITRYNRVPLLRQMKALKYRYIVTAEDDGTNPLVSPSEVNRQHLLVVDAFRIHNISWTFQLHVVRNSILRRKRVMVSCTEDQIGDGHCDNECNYKILGFDGGDCINFDDPIVDECYPEQIGDSICHDACNFARFYYDGGDCCNVERTDTAHCRDPSSRERAYISLNLYKETVGLDSKTHLNVHLVTLVEGGVMGLAAYPWYSEALTIYGGTVIDTDSLKHNNTLIHELGHNLGLWHTHHGITELSCSDKCRETYPSLNLGDLVQDTNPTPENTRCHDPVYGEYRVCDFDRPTFKDTPFRNYMGFGDDSCASEFTNQQAARMHCYIDLTYSSWRDTSSQELKPILPFPPTIVRRAETGRHNEVTLRWLPPFGAHSRGMCSSCLENGALKLYASSAYYFVESHRIDDMALHATGPPDAERCRRDKRGWYPRSAHKHNCQRHGCFLEMRFDHAIPVTTISIWVNYAPRESITDVELLLTNGSVTSLGSIYVSCDVPYTRTLNIEVPVSRIRLYVTRPYISVDSVQLESFPAQEHCYGCNASYVLSRVPHFENGEIQVLEDRQFTDRTIEDDVTYSYSVRALTDVILGPDFKLGHPTPPSEYFVGKAFCGDGSLDTGEDCDDGNLAGGDGCNMQCQEEDFFRCEGEPSVCRYFRGDGECESFEVYFDSWQDCGFFTPEGYVDQWATKAEITEHNTTRCDPLKLVGPSPPQKFCRIFYDITFFESELPVSLHDSWSPCSNDFFIDWLDRGWFEVQVSFDRPVVATTVIVHLAAVVDFKDNPVRITVRLLDPRGRIHAEPASWLVLSCHDNPIHINVYHDLSNSFHYTKYVRLLFNQPYVAVSGVRLRESTILNPIALTSCGTGDLYNPATQQCGNYTQQIPKCERITRNVIRNANTTCEGFLEGDECHVECHEGYRPSGGMKLTCKDNRWYNIDETVCKPVVCADPQIENAVMSCPGGKTYRKRCSFKCVPPAKLKGDQDSNVIFCQEDGLFSLPDASCQMTCDTPSIPNHSVLLSKQCIHVGQVVGTMCKFRCDAGYAAYNVERTGYSNIFHHTCSKGLSWVGPSCRRITCPSIPPEVYGDYNCTDGFFYNSRCSKICPTGNTEEQVMTCLKSGEWTGDLRTCQGDEFWWTCQPPISVNGDIRYDCWNSWKLGFHCDVRCEDPSHIPMLLSTDGARRVEWSDFRLRCDARSKQWYPEATNVIC</sequence>
<dbReference type="GO" id="GO:0007166">
    <property type="term" value="P:cell surface receptor signaling pathway"/>
    <property type="evidence" value="ECO:0007669"/>
    <property type="project" value="TreeGrafter"/>
</dbReference>
<evidence type="ECO:0000313" key="9">
    <source>
        <dbReference type="Proteomes" id="UP001152320"/>
    </source>
</evidence>
<keyword evidence="3" id="KW-0677">Repeat</keyword>
<dbReference type="InterPro" id="IPR000436">
    <property type="entry name" value="Sushi_SCR_CCP_dom"/>
</dbReference>
<keyword evidence="2" id="KW-0732">Signal</keyword>
<dbReference type="InterPro" id="IPR058897">
    <property type="entry name" value="PAPPA_SD_C"/>
</dbReference>
<dbReference type="PROSITE" id="PS50923">
    <property type="entry name" value="SUSHI"/>
    <property type="match status" value="2"/>
</dbReference>
<dbReference type="Gene3D" id="3.40.390.10">
    <property type="entry name" value="Collagenase (Catalytic Domain)"/>
    <property type="match status" value="1"/>
</dbReference>
<evidence type="ECO:0000256" key="3">
    <source>
        <dbReference type="ARBA" id="ARBA00022737"/>
    </source>
</evidence>
<dbReference type="Gene3D" id="2.10.70.10">
    <property type="entry name" value="Complement Module, domain 1"/>
    <property type="match status" value="3"/>
</dbReference>
<keyword evidence="9" id="KW-1185">Reference proteome</keyword>
<evidence type="ECO:0000313" key="8">
    <source>
        <dbReference type="EMBL" id="KAJ8039578.1"/>
    </source>
</evidence>